<keyword evidence="3 4" id="KW-0539">Nucleus</keyword>
<dbReference type="InterPro" id="IPR008422">
    <property type="entry name" value="KN_HD"/>
</dbReference>
<sequence>MATPDELRTSERTLPALPTVCASPSSCPCECPSPCTPCSFPLFPCFLDDAVSSALPSPTHLRLPFPVQPQSQPPKTDPLRISLPHRPSGPKSDVGVTAMVPADSLEPLASTAVSSSSAPPPGQTTDTLLKYAPEEPSEQRIEPLNTHDMSSFKEIRRENERLDSVVTICNSPCRLTLPPVYFIDKDTHVNNQPLQHHLTRNSPPVQPNEQPSNSVGLPSFQQLLKHVNNGEPSPPRTPNRSNGSTDSSPIGFGTQWEEVAWGRDGKRRRIDSADSQYRPSYPAENLDYEPRHSLAIDPALTGAYGPPLHHQSAHHHRPSVPYPPPSTTLATHMRHQSSPVPQGHVQYQHPQAPAHHSISGPPGYPPNPSHYDRRPSYFTDSQAQAPAHVYERAHSQTPFYPPASAFVPHGVYGAHLPPQSYASYTFQSALGVDQSSFNRKRRGNLPKEATSILKKWFQDHRESPYPTEDEKLELCRRCSLTLNQVSNWFINARRRAPGREQRDSRDTAESSG</sequence>
<dbReference type="Pfam" id="PF05920">
    <property type="entry name" value="Homeobox_KN"/>
    <property type="match status" value="1"/>
</dbReference>
<dbReference type="EMBL" id="WVTA01000002">
    <property type="protein sequence ID" value="KAK3215709.1"/>
    <property type="molecule type" value="Genomic_DNA"/>
</dbReference>
<dbReference type="GO" id="GO:0006355">
    <property type="term" value="P:regulation of DNA-templated transcription"/>
    <property type="evidence" value="ECO:0007669"/>
    <property type="project" value="InterPro"/>
</dbReference>
<dbReference type="SUPFAM" id="SSF46689">
    <property type="entry name" value="Homeodomain-like"/>
    <property type="match status" value="1"/>
</dbReference>
<dbReference type="SMART" id="SM00389">
    <property type="entry name" value="HOX"/>
    <property type="match status" value="1"/>
</dbReference>
<dbReference type="Gene3D" id="1.10.10.60">
    <property type="entry name" value="Homeodomain-like"/>
    <property type="match status" value="1"/>
</dbReference>
<comment type="subcellular location">
    <subcellularLocation>
        <location evidence="4">Nucleus</location>
    </subcellularLocation>
</comment>
<name>A0AAN6RMA6_9PLEO</name>
<dbReference type="GO" id="GO:0003677">
    <property type="term" value="F:DNA binding"/>
    <property type="evidence" value="ECO:0007669"/>
    <property type="project" value="UniProtKB-UniRule"/>
</dbReference>
<dbReference type="CDD" id="cd00086">
    <property type="entry name" value="homeodomain"/>
    <property type="match status" value="1"/>
</dbReference>
<keyword evidence="1 4" id="KW-0238">DNA-binding</keyword>
<feature type="domain" description="Homeobox" evidence="6">
    <location>
        <begin position="436"/>
        <end position="499"/>
    </location>
</feature>
<dbReference type="InterPro" id="IPR001356">
    <property type="entry name" value="HD"/>
</dbReference>
<feature type="region of interest" description="Disordered" evidence="5">
    <location>
        <begin position="194"/>
        <end position="373"/>
    </location>
</feature>
<comment type="caution">
    <text evidence="7">The sequence shown here is derived from an EMBL/GenBank/DDBJ whole genome shotgun (WGS) entry which is preliminary data.</text>
</comment>
<dbReference type="AlphaFoldDB" id="A0AAN6RMA6"/>
<reference evidence="7 8" key="1">
    <citation type="submission" date="2021-02" db="EMBL/GenBank/DDBJ databases">
        <title>Genome assembly of Pseudopithomyces chartarum.</title>
        <authorList>
            <person name="Jauregui R."/>
            <person name="Singh J."/>
            <person name="Voisey C."/>
        </authorList>
    </citation>
    <scope>NUCLEOTIDE SEQUENCE [LARGE SCALE GENOMIC DNA]</scope>
    <source>
        <strain evidence="7 8">AGR01</strain>
    </source>
</reference>
<evidence type="ECO:0000256" key="3">
    <source>
        <dbReference type="ARBA" id="ARBA00023242"/>
    </source>
</evidence>
<protein>
    <recommendedName>
        <fullName evidence="6">Homeobox domain-containing protein</fullName>
    </recommendedName>
</protein>
<accession>A0AAN6RMA6</accession>
<keyword evidence="8" id="KW-1185">Reference proteome</keyword>
<keyword evidence="2 4" id="KW-0371">Homeobox</keyword>
<feature type="DNA-binding region" description="Homeobox" evidence="4">
    <location>
        <begin position="438"/>
        <end position="500"/>
    </location>
</feature>
<dbReference type="PROSITE" id="PS50071">
    <property type="entry name" value="HOMEOBOX_2"/>
    <property type="match status" value="1"/>
</dbReference>
<feature type="region of interest" description="Disordered" evidence="5">
    <location>
        <begin position="62"/>
        <end position="95"/>
    </location>
</feature>
<feature type="compositionally biased region" description="Polar residues" evidence="5">
    <location>
        <begin position="238"/>
        <end position="248"/>
    </location>
</feature>
<proteinExistence type="predicted"/>
<feature type="region of interest" description="Disordered" evidence="5">
    <location>
        <begin position="108"/>
        <end position="128"/>
    </location>
</feature>
<dbReference type="InterPro" id="IPR050224">
    <property type="entry name" value="TALE_homeobox"/>
</dbReference>
<evidence type="ECO:0000256" key="5">
    <source>
        <dbReference type="SAM" id="MobiDB-lite"/>
    </source>
</evidence>
<evidence type="ECO:0000256" key="4">
    <source>
        <dbReference type="PROSITE-ProRule" id="PRU00108"/>
    </source>
</evidence>
<evidence type="ECO:0000256" key="1">
    <source>
        <dbReference type="ARBA" id="ARBA00023125"/>
    </source>
</evidence>
<evidence type="ECO:0000313" key="8">
    <source>
        <dbReference type="Proteomes" id="UP001280581"/>
    </source>
</evidence>
<dbReference type="InterPro" id="IPR009057">
    <property type="entry name" value="Homeodomain-like_sf"/>
</dbReference>
<feature type="compositionally biased region" description="Polar residues" evidence="5">
    <location>
        <begin position="194"/>
        <end position="222"/>
    </location>
</feature>
<organism evidence="7 8">
    <name type="scientific">Pseudopithomyces chartarum</name>
    <dbReference type="NCBI Taxonomy" id="1892770"/>
    <lineage>
        <taxon>Eukaryota</taxon>
        <taxon>Fungi</taxon>
        <taxon>Dikarya</taxon>
        <taxon>Ascomycota</taxon>
        <taxon>Pezizomycotina</taxon>
        <taxon>Dothideomycetes</taxon>
        <taxon>Pleosporomycetidae</taxon>
        <taxon>Pleosporales</taxon>
        <taxon>Massarineae</taxon>
        <taxon>Didymosphaeriaceae</taxon>
        <taxon>Pseudopithomyces</taxon>
    </lineage>
</organism>
<evidence type="ECO:0000256" key="2">
    <source>
        <dbReference type="ARBA" id="ARBA00023155"/>
    </source>
</evidence>
<evidence type="ECO:0000259" key="6">
    <source>
        <dbReference type="PROSITE" id="PS50071"/>
    </source>
</evidence>
<dbReference type="GO" id="GO:0005634">
    <property type="term" value="C:nucleus"/>
    <property type="evidence" value="ECO:0007669"/>
    <property type="project" value="UniProtKB-SubCell"/>
</dbReference>
<dbReference type="PANTHER" id="PTHR11850">
    <property type="entry name" value="HOMEOBOX PROTEIN TRANSCRIPTION FACTORS"/>
    <property type="match status" value="1"/>
</dbReference>
<gene>
    <name evidence="7" type="ORF">GRF29_8g825568</name>
</gene>
<dbReference type="Proteomes" id="UP001280581">
    <property type="component" value="Unassembled WGS sequence"/>
</dbReference>
<evidence type="ECO:0000313" key="7">
    <source>
        <dbReference type="EMBL" id="KAK3215709.1"/>
    </source>
</evidence>